<dbReference type="GeneID" id="102656738"/>
<feature type="region of interest" description="Disordered" evidence="1">
    <location>
        <begin position="211"/>
        <end position="242"/>
    </location>
</feature>
<feature type="compositionally biased region" description="Polar residues" evidence="1">
    <location>
        <begin position="157"/>
        <end position="173"/>
    </location>
</feature>
<feature type="compositionally biased region" description="Basic and acidic residues" evidence="1">
    <location>
        <begin position="118"/>
        <end position="128"/>
    </location>
</feature>
<dbReference type="OrthoDB" id="7700354at2759"/>
<dbReference type="EnsemblMetazoa" id="XM_026441382">
    <property type="protein sequence ID" value="XP_026297167"/>
    <property type="gene ID" value="LOC102656738"/>
</dbReference>
<accession>A0A7M7L9C4</accession>
<dbReference type="AlphaFoldDB" id="A0A7M7L9C4"/>
<sequence length="460" mass="52632">MSVYSTDSLENINEISPRNKNILHKNIGSNLVPTKTLIFDLFLKPSLSPKSITPSLSQRQDKNLSCFFLTENVSDTGSNETTPSTDKDTRTVGSKNAIIVNRRPVDASKRRHPTSLENGKRDVVDRLKRNNKNSSNREENDIDKKIDTKCSKRFSKASQMKQNCNSKDSSISMKPNKKLGNVLAPVVQQARKSCSYLELYRRKFSGPQYNVRSPEGSTLSVCGDSEREELSDNDIRTLSTPRDDQSELSFYRRIIEGSINPLASENRSSKIVDQSTFQDISPDSSAVKQNTSDDKSKRNLGYKPYTIEEYKALSIPKLDRSLGPDKVEMQAKREWLMRRRSYGNSVSARNRQRILLQTHRLKLKDTVAEKCFLPPLKNREIDTKIQDYSIPITIFEDEEINLRNSDTNSDRYSKKNRDACKISLSRKSKKFERIPSFCSSLNSHDIVEDSYLESLRQCHF</sequence>
<evidence type="ECO:0000313" key="2">
    <source>
        <dbReference type="EnsemblMetazoa" id="XP_026297167"/>
    </source>
</evidence>
<reference evidence="2" key="1">
    <citation type="submission" date="2021-01" db="UniProtKB">
        <authorList>
            <consortium name="EnsemblMetazoa"/>
        </authorList>
    </citation>
    <scope>IDENTIFICATION</scope>
    <source>
        <strain evidence="2">DH4</strain>
    </source>
</reference>
<feature type="region of interest" description="Disordered" evidence="1">
    <location>
        <begin position="266"/>
        <end position="299"/>
    </location>
</feature>
<reference evidence="4" key="2">
    <citation type="submission" date="2025-04" db="UniProtKB">
        <authorList>
            <consortium name="RefSeq"/>
        </authorList>
    </citation>
    <scope>IDENTIFICATION</scope>
    <source>
        <strain evidence="4">DH4</strain>
        <tissue evidence="4">Whole body</tissue>
    </source>
</reference>
<organism evidence="2">
    <name type="scientific">Apis mellifera</name>
    <name type="common">Honeybee</name>
    <dbReference type="NCBI Taxonomy" id="7460"/>
    <lineage>
        <taxon>Eukaryota</taxon>
        <taxon>Metazoa</taxon>
        <taxon>Ecdysozoa</taxon>
        <taxon>Arthropoda</taxon>
        <taxon>Hexapoda</taxon>
        <taxon>Insecta</taxon>
        <taxon>Pterygota</taxon>
        <taxon>Neoptera</taxon>
        <taxon>Endopterygota</taxon>
        <taxon>Hymenoptera</taxon>
        <taxon>Apocrita</taxon>
        <taxon>Aculeata</taxon>
        <taxon>Apoidea</taxon>
        <taxon>Anthophila</taxon>
        <taxon>Apidae</taxon>
        <taxon>Apis</taxon>
    </lineage>
</organism>
<feature type="compositionally biased region" description="Polar residues" evidence="1">
    <location>
        <begin position="266"/>
        <end position="290"/>
    </location>
</feature>
<protein>
    <submittedName>
        <fullName evidence="4">Uncharacterized protein LOC102656738</fullName>
    </submittedName>
</protein>
<feature type="region of interest" description="Disordered" evidence="1">
    <location>
        <begin position="157"/>
        <end position="176"/>
    </location>
</feature>
<dbReference type="KEGG" id="ame:102656738"/>
<name>A0A7M7L9C4_APIME</name>
<evidence type="ECO:0000313" key="4">
    <source>
        <dbReference type="RefSeq" id="XP_026297167.1"/>
    </source>
</evidence>
<evidence type="ECO:0000313" key="3">
    <source>
        <dbReference type="Proteomes" id="UP000005203"/>
    </source>
</evidence>
<evidence type="ECO:0000256" key="1">
    <source>
        <dbReference type="SAM" id="MobiDB-lite"/>
    </source>
</evidence>
<feature type="compositionally biased region" description="Polar residues" evidence="1">
    <location>
        <begin position="211"/>
        <end position="220"/>
    </location>
</feature>
<feature type="region of interest" description="Disordered" evidence="1">
    <location>
        <begin position="104"/>
        <end position="143"/>
    </location>
</feature>
<proteinExistence type="predicted"/>
<dbReference type="RefSeq" id="XP_026297167.1">
    <property type="nucleotide sequence ID" value="XM_026441382.1"/>
</dbReference>
<gene>
    <name evidence="4" type="primary">LOC102656738</name>
</gene>
<feature type="compositionally biased region" description="Basic and acidic residues" evidence="1">
    <location>
        <begin position="224"/>
        <end position="242"/>
    </location>
</feature>
<accession>A0A8B8GZL1</accession>
<keyword evidence="3" id="KW-1185">Reference proteome</keyword>
<dbReference type="Proteomes" id="UP000005203">
    <property type="component" value="Linkage group LG6"/>
</dbReference>